<accession>A0A512E2K3</accession>
<dbReference type="Proteomes" id="UP000321523">
    <property type="component" value="Unassembled WGS sequence"/>
</dbReference>
<reference evidence="2 3" key="1">
    <citation type="submission" date="2019-07" db="EMBL/GenBank/DDBJ databases">
        <title>Whole genome shotgun sequence of Skermanella aerolata NBRC 106429.</title>
        <authorList>
            <person name="Hosoyama A."/>
            <person name="Uohara A."/>
            <person name="Ohji S."/>
            <person name="Ichikawa N."/>
        </authorList>
    </citation>
    <scope>NUCLEOTIDE SEQUENCE [LARGE SCALE GENOMIC DNA]</scope>
    <source>
        <strain evidence="2 3">NBRC 106429</strain>
    </source>
</reference>
<dbReference type="AlphaFoldDB" id="A0A512E2K3"/>
<organism evidence="2 3">
    <name type="scientific">Skermanella aerolata</name>
    <dbReference type="NCBI Taxonomy" id="393310"/>
    <lineage>
        <taxon>Bacteria</taxon>
        <taxon>Pseudomonadati</taxon>
        <taxon>Pseudomonadota</taxon>
        <taxon>Alphaproteobacteria</taxon>
        <taxon>Rhodospirillales</taxon>
        <taxon>Azospirillaceae</taxon>
        <taxon>Skermanella</taxon>
    </lineage>
</organism>
<feature type="compositionally biased region" description="Basic residues" evidence="1">
    <location>
        <begin position="82"/>
        <end position="93"/>
    </location>
</feature>
<dbReference type="EMBL" id="BJYZ01000056">
    <property type="protein sequence ID" value="GEO42958.1"/>
    <property type="molecule type" value="Genomic_DNA"/>
</dbReference>
<proteinExistence type="predicted"/>
<evidence type="ECO:0000256" key="1">
    <source>
        <dbReference type="SAM" id="MobiDB-lite"/>
    </source>
</evidence>
<dbReference type="RefSeq" id="WP_044436613.1">
    <property type="nucleotide sequence ID" value="NZ_BJYZ01000056.1"/>
</dbReference>
<evidence type="ECO:0000313" key="3">
    <source>
        <dbReference type="Proteomes" id="UP000321523"/>
    </source>
</evidence>
<feature type="compositionally biased region" description="Pro residues" evidence="1">
    <location>
        <begin position="108"/>
        <end position="123"/>
    </location>
</feature>
<gene>
    <name evidence="2" type="ORF">SAE02_71060</name>
</gene>
<feature type="region of interest" description="Disordered" evidence="1">
    <location>
        <begin position="82"/>
        <end position="145"/>
    </location>
</feature>
<keyword evidence="3" id="KW-1185">Reference proteome</keyword>
<evidence type="ECO:0000313" key="2">
    <source>
        <dbReference type="EMBL" id="GEO42958.1"/>
    </source>
</evidence>
<sequence>MRRTDPASLLKLRQAFEEGGDRRPPLYQWMSSNYDELVALFDGARLNWSHLTGSFSEMGFQNGSGGKLKPETVRQTWYRVRKHHETKRTRKATRPSSASVEVISTPASIPPHLPSPAPPPKPTSAPADDPMAALLAEMNRRSGRI</sequence>
<comment type="caution">
    <text evidence="2">The sequence shown here is derived from an EMBL/GenBank/DDBJ whole genome shotgun (WGS) entry which is preliminary data.</text>
</comment>
<name>A0A512E2K3_9PROT</name>
<dbReference type="OrthoDB" id="7218392at2"/>
<feature type="compositionally biased region" description="Low complexity" evidence="1">
    <location>
        <begin position="124"/>
        <end position="137"/>
    </location>
</feature>
<protein>
    <submittedName>
        <fullName evidence="2">Uncharacterized protein</fullName>
    </submittedName>
</protein>